<evidence type="ECO:0000256" key="1">
    <source>
        <dbReference type="SAM" id="MobiDB-lite"/>
    </source>
</evidence>
<evidence type="ECO:0000313" key="3">
    <source>
        <dbReference type="Proteomes" id="UP000002489"/>
    </source>
</evidence>
<reference evidence="2" key="2">
    <citation type="submission" date="2025-08" db="UniProtKB">
        <authorList>
            <consortium name="EnsemblFungi"/>
        </authorList>
    </citation>
    <scope>IDENTIFICATION</scope>
    <source>
        <strain evidence="2">4287 / CBS 123668 / FGSC 9935 / NRRL 34936</strain>
    </source>
</reference>
<dbReference type="Proteomes" id="UP000002489">
    <property type="component" value="Unassembled WGS sequence"/>
</dbReference>
<dbReference type="EnsemblFungi" id="FOXG_14282T0">
    <property type="protein sequence ID" value="FOXG_14282P0"/>
    <property type="gene ID" value="FOXG_14282"/>
</dbReference>
<evidence type="ECO:0000313" key="2">
    <source>
        <dbReference type="EnsemblFungi" id="FOXG_14282P0"/>
    </source>
</evidence>
<protein>
    <submittedName>
        <fullName evidence="2">Uncharacterized protein</fullName>
    </submittedName>
</protein>
<feature type="region of interest" description="Disordered" evidence="1">
    <location>
        <begin position="302"/>
        <end position="331"/>
    </location>
</feature>
<proteinExistence type="predicted"/>
<name>A0A0D2YD98_FUSOF</name>
<dbReference type="STRING" id="426428.A0A0D2YD98"/>
<reference evidence="3" key="1">
    <citation type="journal article" date="2012" name="Mol. Plant Microbe Interact.">
        <title>A highly conserved effector in Fusarium oxysporum is required for full virulence on Arabidopsis.</title>
        <authorList>
            <person name="Thatcher L.F."/>
            <person name="Gardiner D.M."/>
            <person name="Kazan K."/>
            <person name="Manners J."/>
        </authorList>
    </citation>
    <scope>NUCLEOTIDE SEQUENCE [LARGE SCALE GENOMIC DNA]</scope>
    <source>
        <strain evidence="3">Fo5176</strain>
    </source>
</reference>
<accession>A0A0D2YD98</accession>
<dbReference type="AlphaFoldDB" id="A0A0D2YD98"/>
<organism evidence="2 3">
    <name type="scientific">Fusarium oxysporum (strain Fo5176)</name>
    <name type="common">Fusarium vascular wilt</name>
    <dbReference type="NCBI Taxonomy" id="660025"/>
    <lineage>
        <taxon>Eukaryota</taxon>
        <taxon>Fungi</taxon>
        <taxon>Dikarya</taxon>
        <taxon>Ascomycota</taxon>
        <taxon>Pezizomycotina</taxon>
        <taxon>Sordariomycetes</taxon>
        <taxon>Hypocreomycetidae</taxon>
        <taxon>Hypocreales</taxon>
        <taxon>Nectriaceae</taxon>
        <taxon>Fusarium</taxon>
        <taxon>Fusarium oxysporum species complex</taxon>
    </lineage>
</organism>
<sequence>MQQIQQPIDHFPRLFCVNNQSSDDPFSQTFDHPLFDLVDPLVDRLVGRPLNFINNDSPHGSNFEDVVSSLASLMPLDRGIDMVIHGKSVIACMFTMCYLGDMLQQEKNSGCKGPRGLKFCRFCYVESKQVREGDVLRFDTCARGRYHFQHIKMRNTLRQQRTAAAKTSKPRPPDPAHSEFKGLTNLMHEMLHDVILKPSSKAAYTRIHSHPSSLAFPSWMSRLQNPHHYRMQYSLSARGRRSIVVPALLRDWLTKAHVNKFFYQAVADYKPDTVTDFDDPIGSARNGQALALATQTDVPMSDVGSDVEMDDPNESSSVADAPAGLGTGFMD</sequence>